<evidence type="ECO:0000313" key="1">
    <source>
        <dbReference type="EMBL" id="TNV82809.1"/>
    </source>
</evidence>
<dbReference type="EMBL" id="RRYP01004510">
    <property type="protein sequence ID" value="TNV82809.1"/>
    <property type="molecule type" value="Genomic_DNA"/>
</dbReference>
<sequence length="190" mass="22153">MDKVWTLSNRETKENGKIKLDYNKAIAYMQSNKILFTKVSLIVDRKILSHTHLQFQVRVKELDLKVTKQNIILNEVPEMLCKCSMVNIMSIKQARENYLPTESTGIREESFPFPWKLSYQSRLHTLSVSGLSSVNLNVLTFILKHSSITLQHLTLLQIDYWAYNMEPLHLFLESIANLQALQVMLSYHRV</sequence>
<proteinExistence type="predicted"/>
<evidence type="ECO:0000313" key="2">
    <source>
        <dbReference type="Proteomes" id="UP000785679"/>
    </source>
</evidence>
<comment type="caution">
    <text evidence="1">The sequence shown here is derived from an EMBL/GenBank/DDBJ whole genome shotgun (WGS) entry which is preliminary data.</text>
</comment>
<organism evidence="1 2">
    <name type="scientific">Halteria grandinella</name>
    <dbReference type="NCBI Taxonomy" id="5974"/>
    <lineage>
        <taxon>Eukaryota</taxon>
        <taxon>Sar</taxon>
        <taxon>Alveolata</taxon>
        <taxon>Ciliophora</taxon>
        <taxon>Intramacronucleata</taxon>
        <taxon>Spirotrichea</taxon>
        <taxon>Stichotrichia</taxon>
        <taxon>Sporadotrichida</taxon>
        <taxon>Halteriidae</taxon>
        <taxon>Halteria</taxon>
    </lineage>
</organism>
<dbReference type="Proteomes" id="UP000785679">
    <property type="component" value="Unassembled WGS sequence"/>
</dbReference>
<dbReference type="AlphaFoldDB" id="A0A8J8NZ10"/>
<protein>
    <submittedName>
        <fullName evidence="1">Uncharacterized protein</fullName>
    </submittedName>
</protein>
<reference evidence="1" key="1">
    <citation type="submission" date="2019-06" db="EMBL/GenBank/DDBJ databases">
        <authorList>
            <person name="Zheng W."/>
        </authorList>
    </citation>
    <scope>NUCLEOTIDE SEQUENCE</scope>
    <source>
        <strain evidence="1">QDHG01</strain>
    </source>
</reference>
<gene>
    <name evidence="1" type="ORF">FGO68_gene7580</name>
</gene>
<keyword evidence="2" id="KW-1185">Reference proteome</keyword>
<name>A0A8J8NZ10_HALGN</name>
<accession>A0A8J8NZ10</accession>